<organism evidence="2">
    <name type="scientific">Albugo laibachii Nc14</name>
    <dbReference type="NCBI Taxonomy" id="890382"/>
    <lineage>
        <taxon>Eukaryota</taxon>
        <taxon>Sar</taxon>
        <taxon>Stramenopiles</taxon>
        <taxon>Oomycota</taxon>
        <taxon>Peronosporomycetes</taxon>
        <taxon>Albuginales</taxon>
        <taxon>Albuginaceae</taxon>
        <taxon>Albugo</taxon>
    </lineage>
</organism>
<dbReference type="EMBL" id="FR824342">
    <property type="protein sequence ID" value="CCA25436.1"/>
    <property type="molecule type" value="Genomic_DNA"/>
</dbReference>
<dbReference type="HOGENOM" id="CLU_1614125_0_0_1"/>
<reference evidence="2" key="2">
    <citation type="submission" date="2011-02" db="EMBL/GenBank/DDBJ databases">
        <authorList>
            <person name="MacLean D."/>
        </authorList>
    </citation>
    <scope>NUCLEOTIDE SEQUENCE</scope>
</reference>
<proteinExistence type="predicted"/>
<evidence type="ECO:0000313" key="2">
    <source>
        <dbReference type="EMBL" id="CCA25436.1"/>
    </source>
</evidence>
<feature type="chain" id="PRO_5003263622" evidence="1">
    <location>
        <begin position="21"/>
        <end position="152"/>
    </location>
</feature>
<protein>
    <submittedName>
        <fullName evidence="2">Uncharacterized protein AlNc14C297G10329</fullName>
    </submittedName>
</protein>
<evidence type="ECO:0000256" key="1">
    <source>
        <dbReference type="SAM" id="SignalP"/>
    </source>
</evidence>
<sequence>MVACIVFMMDLLLFCYKKSSRMVSVEEKDLLEQYNRQVYVVKRLNSVETFVEQSKATRRMNAIKAELDKFDERRQQTASGNVYVRKLQQFQMPIMSCVCLGVYWDVPLVRLEPGFLIPFERFLAIPGFSVGTISAIGWLSVCRRVSTKVFGT</sequence>
<reference evidence="2" key="1">
    <citation type="journal article" date="2011" name="PLoS Biol.">
        <title>Gene gain and loss during evolution of obligate parasitism in the white rust pathogen of Arabidopsis thaliana.</title>
        <authorList>
            <person name="Kemen E."/>
            <person name="Gardiner A."/>
            <person name="Schultz-Larsen T."/>
            <person name="Kemen A.C."/>
            <person name="Balmuth A.L."/>
            <person name="Robert-Seilaniantz A."/>
            <person name="Bailey K."/>
            <person name="Holub E."/>
            <person name="Studholme D.J."/>
            <person name="Maclean D."/>
            <person name="Jones J.D."/>
        </authorList>
    </citation>
    <scope>NUCLEOTIDE SEQUENCE</scope>
</reference>
<feature type="signal peptide" evidence="1">
    <location>
        <begin position="1"/>
        <end position="20"/>
    </location>
</feature>
<name>F0WVJ4_9STRA</name>
<accession>F0WVJ4</accession>
<gene>
    <name evidence="2" type="primary">AlNc14C297G10329</name>
    <name evidence="2" type="ORF">ALNC14_115800</name>
</gene>
<dbReference type="InterPro" id="IPR028945">
    <property type="entry name" value="Get1"/>
</dbReference>
<dbReference type="GO" id="GO:0071816">
    <property type="term" value="P:tail-anchored membrane protein insertion into ER membrane"/>
    <property type="evidence" value="ECO:0007669"/>
    <property type="project" value="InterPro"/>
</dbReference>
<keyword evidence="1" id="KW-0732">Signal</keyword>
<dbReference type="AlphaFoldDB" id="F0WVJ4"/>
<dbReference type="Pfam" id="PF04420">
    <property type="entry name" value="CHD5"/>
    <property type="match status" value="1"/>
</dbReference>